<name>A0A0F9R0F9_9ZZZZ</name>
<comment type="caution">
    <text evidence="1">The sequence shown here is derived from an EMBL/GenBank/DDBJ whole genome shotgun (WGS) entry which is preliminary data.</text>
</comment>
<evidence type="ECO:0000313" key="1">
    <source>
        <dbReference type="EMBL" id="KKN50100.1"/>
    </source>
</evidence>
<accession>A0A0F9R0F9</accession>
<sequence length="49" mass="5774">MATQLQVNDFPLKKHKCRISGEIFESIFDHNQTCIYKYCKGGWMFTPMS</sequence>
<gene>
    <name evidence="1" type="ORF">LCGC14_0635980</name>
</gene>
<dbReference type="EMBL" id="LAZR01001133">
    <property type="protein sequence ID" value="KKN50100.1"/>
    <property type="molecule type" value="Genomic_DNA"/>
</dbReference>
<dbReference type="AlphaFoldDB" id="A0A0F9R0F9"/>
<reference evidence="1" key="1">
    <citation type="journal article" date="2015" name="Nature">
        <title>Complex archaea that bridge the gap between prokaryotes and eukaryotes.</title>
        <authorList>
            <person name="Spang A."/>
            <person name="Saw J.H."/>
            <person name="Jorgensen S.L."/>
            <person name="Zaremba-Niedzwiedzka K."/>
            <person name="Martijn J."/>
            <person name="Lind A.E."/>
            <person name="van Eijk R."/>
            <person name="Schleper C."/>
            <person name="Guy L."/>
            <person name="Ettema T.J."/>
        </authorList>
    </citation>
    <scope>NUCLEOTIDE SEQUENCE</scope>
</reference>
<proteinExistence type="predicted"/>
<organism evidence="1">
    <name type="scientific">marine sediment metagenome</name>
    <dbReference type="NCBI Taxonomy" id="412755"/>
    <lineage>
        <taxon>unclassified sequences</taxon>
        <taxon>metagenomes</taxon>
        <taxon>ecological metagenomes</taxon>
    </lineage>
</organism>
<protein>
    <submittedName>
        <fullName evidence="1">Uncharacterized protein</fullName>
    </submittedName>
</protein>